<dbReference type="WBParaSite" id="HPBE_0000025201-mRNA-1">
    <property type="protein sequence ID" value="HPBE_0000025201-mRNA-1"/>
    <property type="gene ID" value="HPBE_0000025201"/>
</dbReference>
<protein>
    <submittedName>
        <fullName evidence="1 3">Uncharacterized protein</fullName>
    </submittedName>
</protein>
<accession>A0A183F2B4</accession>
<gene>
    <name evidence="1" type="ORF">HPBE_LOCUS253</name>
</gene>
<reference evidence="3" key="2">
    <citation type="submission" date="2019-09" db="UniProtKB">
        <authorList>
            <consortium name="WormBaseParasite"/>
        </authorList>
    </citation>
    <scope>IDENTIFICATION</scope>
</reference>
<organism evidence="2 3">
    <name type="scientific">Heligmosomoides polygyrus</name>
    <name type="common">Parasitic roundworm</name>
    <dbReference type="NCBI Taxonomy" id="6339"/>
    <lineage>
        <taxon>Eukaryota</taxon>
        <taxon>Metazoa</taxon>
        <taxon>Ecdysozoa</taxon>
        <taxon>Nematoda</taxon>
        <taxon>Chromadorea</taxon>
        <taxon>Rhabditida</taxon>
        <taxon>Rhabditina</taxon>
        <taxon>Rhabditomorpha</taxon>
        <taxon>Strongyloidea</taxon>
        <taxon>Heligmosomidae</taxon>
        <taxon>Heligmosomoides</taxon>
    </lineage>
</organism>
<dbReference type="Proteomes" id="UP000050761">
    <property type="component" value="Unassembled WGS sequence"/>
</dbReference>
<keyword evidence="2" id="KW-1185">Reference proteome</keyword>
<proteinExistence type="predicted"/>
<evidence type="ECO:0000313" key="3">
    <source>
        <dbReference type="WBParaSite" id="HPBE_0000025201-mRNA-1"/>
    </source>
</evidence>
<name>A0A183F2B4_HELPZ</name>
<accession>A0A3P7WYV5</accession>
<sequence>MGPSAPCPVAEMEMIGRVRGPKGFFSPAESGQHGCPFHAGCKRGPKSGCVVDGGGGGEDSFCLCLSLCVCAREAISIATTIITRLDDDVSPLTHPSAPRF</sequence>
<dbReference type="AlphaFoldDB" id="A0A183F2B4"/>
<dbReference type="EMBL" id="UZAH01000161">
    <property type="protein sequence ID" value="VDO18635.1"/>
    <property type="molecule type" value="Genomic_DNA"/>
</dbReference>
<evidence type="ECO:0000313" key="1">
    <source>
        <dbReference type="EMBL" id="VDO18635.1"/>
    </source>
</evidence>
<reference evidence="1 2" key="1">
    <citation type="submission" date="2018-11" db="EMBL/GenBank/DDBJ databases">
        <authorList>
            <consortium name="Pathogen Informatics"/>
        </authorList>
    </citation>
    <scope>NUCLEOTIDE SEQUENCE [LARGE SCALE GENOMIC DNA]</scope>
</reference>
<evidence type="ECO:0000313" key="2">
    <source>
        <dbReference type="Proteomes" id="UP000050761"/>
    </source>
</evidence>